<comment type="caution">
    <text evidence="2">The sequence shown here is derived from an EMBL/GenBank/DDBJ whole genome shotgun (WGS) entry which is preliminary data.</text>
</comment>
<feature type="coiled-coil region" evidence="1">
    <location>
        <begin position="33"/>
        <end position="82"/>
    </location>
</feature>
<protein>
    <submittedName>
        <fullName evidence="2">Uncharacterized protein</fullName>
    </submittedName>
</protein>
<dbReference type="Pfam" id="PF03564">
    <property type="entry name" value="DUF1759"/>
    <property type="match status" value="1"/>
</dbReference>
<dbReference type="OrthoDB" id="7444419at2759"/>
<dbReference type="AlphaFoldDB" id="A0A8X6G4C0"/>
<sequence length="206" mass="23701">MDILNRSKRAVKCTITKLETFIEESSNHIPTKLDIKLKRAQEMNKKIHELKDQYYETKDAELAEIEADLLEMEGRLEDLEVGIRDILNSLIAKSSVSSVHSCENEISRANSTQKLKIKLPEIPLPNGEGPNFKSQFDNVIIRNNDLNESRKLYYLKASLQGDAKLFETVDGSFESLIKALKTRFENKRLLTETHINAILERNRKNK</sequence>
<organism evidence="2 3">
    <name type="scientific">Trichonephila clavata</name>
    <name type="common">Joro spider</name>
    <name type="synonym">Nephila clavata</name>
    <dbReference type="NCBI Taxonomy" id="2740835"/>
    <lineage>
        <taxon>Eukaryota</taxon>
        <taxon>Metazoa</taxon>
        <taxon>Ecdysozoa</taxon>
        <taxon>Arthropoda</taxon>
        <taxon>Chelicerata</taxon>
        <taxon>Arachnida</taxon>
        <taxon>Araneae</taxon>
        <taxon>Araneomorphae</taxon>
        <taxon>Entelegynae</taxon>
        <taxon>Araneoidea</taxon>
        <taxon>Nephilidae</taxon>
        <taxon>Trichonephila</taxon>
    </lineage>
</organism>
<evidence type="ECO:0000256" key="1">
    <source>
        <dbReference type="SAM" id="Coils"/>
    </source>
</evidence>
<name>A0A8X6G4C0_TRICU</name>
<keyword evidence="1" id="KW-0175">Coiled coil</keyword>
<evidence type="ECO:0000313" key="3">
    <source>
        <dbReference type="Proteomes" id="UP000887116"/>
    </source>
</evidence>
<reference evidence="2" key="1">
    <citation type="submission" date="2020-07" db="EMBL/GenBank/DDBJ databases">
        <title>Multicomponent nature underlies the extraordinary mechanical properties of spider dragline silk.</title>
        <authorList>
            <person name="Kono N."/>
            <person name="Nakamura H."/>
            <person name="Mori M."/>
            <person name="Yoshida Y."/>
            <person name="Ohtoshi R."/>
            <person name="Malay A.D."/>
            <person name="Moran D.A.P."/>
            <person name="Tomita M."/>
            <person name="Numata K."/>
            <person name="Arakawa K."/>
        </authorList>
    </citation>
    <scope>NUCLEOTIDE SEQUENCE</scope>
</reference>
<keyword evidence="3" id="KW-1185">Reference proteome</keyword>
<dbReference type="Proteomes" id="UP000887116">
    <property type="component" value="Unassembled WGS sequence"/>
</dbReference>
<dbReference type="EMBL" id="BMAO01004634">
    <property type="protein sequence ID" value="GFQ95992.1"/>
    <property type="molecule type" value="Genomic_DNA"/>
</dbReference>
<proteinExistence type="predicted"/>
<gene>
    <name evidence="2" type="primary">AVEN_136127_1</name>
    <name evidence="2" type="ORF">TNCT_64521</name>
</gene>
<evidence type="ECO:0000313" key="2">
    <source>
        <dbReference type="EMBL" id="GFQ95992.1"/>
    </source>
</evidence>
<dbReference type="InterPro" id="IPR005312">
    <property type="entry name" value="DUF1759"/>
</dbReference>
<accession>A0A8X6G4C0</accession>